<feature type="compositionally biased region" description="Basic and acidic residues" evidence="1">
    <location>
        <begin position="114"/>
        <end position="127"/>
    </location>
</feature>
<evidence type="ECO:0000313" key="2">
    <source>
        <dbReference type="EMBL" id="OCT92629.1"/>
    </source>
</evidence>
<dbReference type="AlphaFoldDB" id="A0A974HW81"/>
<evidence type="ECO:0000313" key="3">
    <source>
        <dbReference type="Proteomes" id="UP000694892"/>
    </source>
</evidence>
<sequence length="184" mass="22041">MFQEDEEFVERWESILNKCSFDLELALMERIQKELPTVAPKKTTLEQKVRNLDTVEKFEAGRIKLQTSLHHFQEDIEMRKRRKFQRDGADYENGYVYRWPQREQRRYRRDFHEQVPMDRREGRRGDLSTRVSDTDSLTTSLDFLGGAHGTLPPEGEGGAAANIREEGRRMNRPQRTQRRPTRWW</sequence>
<dbReference type="EMBL" id="CM004469">
    <property type="protein sequence ID" value="OCT92629.1"/>
    <property type="molecule type" value="Genomic_DNA"/>
</dbReference>
<reference evidence="3" key="1">
    <citation type="journal article" date="2016" name="Nature">
        <title>Genome evolution in the allotetraploid frog Xenopus laevis.</title>
        <authorList>
            <person name="Session A.M."/>
            <person name="Uno Y."/>
            <person name="Kwon T."/>
            <person name="Chapman J.A."/>
            <person name="Toyoda A."/>
            <person name="Takahashi S."/>
            <person name="Fukui A."/>
            <person name="Hikosaka A."/>
            <person name="Suzuki A."/>
            <person name="Kondo M."/>
            <person name="van Heeringen S.J."/>
            <person name="Quigley I."/>
            <person name="Heinz S."/>
            <person name="Ogino H."/>
            <person name="Ochi H."/>
            <person name="Hellsten U."/>
            <person name="Lyons J.B."/>
            <person name="Simakov O."/>
            <person name="Putnam N."/>
            <person name="Stites J."/>
            <person name="Kuroki Y."/>
            <person name="Tanaka T."/>
            <person name="Michiue T."/>
            <person name="Watanabe M."/>
            <person name="Bogdanovic O."/>
            <person name="Lister R."/>
            <person name="Georgiou G."/>
            <person name="Paranjpe S.S."/>
            <person name="van Kruijsbergen I."/>
            <person name="Shu S."/>
            <person name="Carlson J."/>
            <person name="Kinoshita T."/>
            <person name="Ohta Y."/>
            <person name="Mawaribuchi S."/>
            <person name="Jenkins J."/>
            <person name="Grimwood J."/>
            <person name="Schmutz J."/>
            <person name="Mitros T."/>
            <person name="Mozaffari S.V."/>
            <person name="Suzuki Y."/>
            <person name="Haramoto Y."/>
            <person name="Yamamoto T.S."/>
            <person name="Takagi C."/>
            <person name="Heald R."/>
            <person name="Miller K."/>
            <person name="Haudenschild C."/>
            <person name="Kitzman J."/>
            <person name="Nakayama T."/>
            <person name="Izutsu Y."/>
            <person name="Robert J."/>
            <person name="Fortriede J."/>
            <person name="Burns K."/>
            <person name="Lotay V."/>
            <person name="Karimi K."/>
            <person name="Yasuoka Y."/>
            <person name="Dichmann D.S."/>
            <person name="Flajnik M.F."/>
            <person name="Houston D.W."/>
            <person name="Shendure J."/>
            <person name="DuPasquier L."/>
            <person name="Vize P.D."/>
            <person name="Zorn A.M."/>
            <person name="Ito M."/>
            <person name="Marcotte E.M."/>
            <person name="Wallingford J.B."/>
            <person name="Ito Y."/>
            <person name="Asashima M."/>
            <person name="Ueno N."/>
            <person name="Matsuda Y."/>
            <person name="Veenstra G.J."/>
            <person name="Fujiyama A."/>
            <person name="Harland R.M."/>
            <person name="Taira M."/>
            <person name="Rokhsar D.S."/>
        </authorList>
    </citation>
    <scope>NUCLEOTIDE SEQUENCE [LARGE SCALE GENOMIC DNA]</scope>
    <source>
        <strain evidence="3">J</strain>
    </source>
</reference>
<name>A0A974HW81_XENLA</name>
<feature type="compositionally biased region" description="Polar residues" evidence="1">
    <location>
        <begin position="129"/>
        <end position="141"/>
    </location>
</feature>
<organism evidence="2 3">
    <name type="scientific">Xenopus laevis</name>
    <name type="common">African clawed frog</name>
    <dbReference type="NCBI Taxonomy" id="8355"/>
    <lineage>
        <taxon>Eukaryota</taxon>
        <taxon>Metazoa</taxon>
        <taxon>Chordata</taxon>
        <taxon>Craniata</taxon>
        <taxon>Vertebrata</taxon>
        <taxon>Euteleostomi</taxon>
        <taxon>Amphibia</taxon>
        <taxon>Batrachia</taxon>
        <taxon>Anura</taxon>
        <taxon>Pipoidea</taxon>
        <taxon>Pipidae</taxon>
        <taxon>Xenopodinae</taxon>
        <taxon>Xenopus</taxon>
        <taxon>Xenopus</taxon>
    </lineage>
</organism>
<feature type="compositionally biased region" description="Basic residues" evidence="1">
    <location>
        <begin position="170"/>
        <end position="184"/>
    </location>
</feature>
<proteinExistence type="predicted"/>
<gene>
    <name evidence="2" type="ORF">XELAEV_18015686mg</name>
</gene>
<dbReference type="Proteomes" id="UP000694892">
    <property type="component" value="Chromosome 2S"/>
</dbReference>
<feature type="region of interest" description="Disordered" evidence="1">
    <location>
        <begin position="114"/>
        <end position="184"/>
    </location>
</feature>
<accession>A0A974HW81</accession>
<evidence type="ECO:0000256" key="1">
    <source>
        <dbReference type="SAM" id="MobiDB-lite"/>
    </source>
</evidence>
<protein>
    <submittedName>
        <fullName evidence="2">Uncharacterized protein</fullName>
    </submittedName>
</protein>